<gene>
    <name evidence="4" type="ORF">Cvel_15493</name>
</gene>
<accession>A0A0G4F6T4</accession>
<dbReference type="InterPro" id="IPR012677">
    <property type="entry name" value="Nucleotide-bd_a/b_plait_sf"/>
</dbReference>
<proteinExistence type="predicted"/>
<evidence type="ECO:0000313" key="4">
    <source>
        <dbReference type="EMBL" id="CEM08137.1"/>
    </source>
</evidence>
<feature type="region of interest" description="Disordered" evidence="2">
    <location>
        <begin position="639"/>
        <end position="669"/>
    </location>
</feature>
<feature type="region of interest" description="Disordered" evidence="2">
    <location>
        <begin position="759"/>
        <end position="818"/>
    </location>
</feature>
<feature type="compositionally biased region" description="Low complexity" evidence="2">
    <location>
        <begin position="874"/>
        <end position="883"/>
    </location>
</feature>
<sequence>MNQNGELDVQPEEILETMKKAALTEEGAVSFEMQALKVCSELGKVEEDSILHLPPGVSLPTGRFGPLGANLFLYNIPLTWDRPALLYHFRTCGKVRRCRIIKDSRRGISRGFGFVAYHNHLSTLRALQMFHDLEVGAGSSKKRLRLTVKEGEQCFFIAALRALDADAERRRFRGTCGQTVKTQTQNTATSSSKSKDTPSEGTTPGGGLDVFGPGGCAPSACANGPRATATCLESTCEEVGGYSELTATSEVQQPHAAVSATATAATAAVCQPPPGFSPIEEGSALLLGSGSDLETPPQSQSDADPDPYLVHPLPPPPPASTMVPPRGDTTHIAPMMPTQVVGGERDLHQAFPPPQDRPPQFQVPPVRETESFPFHSQSTYGTSQIYQSHPSQHVQHHPVPRSEERQELNHSTEGGMLPFQPTPQVVATTYAINPQSRMRVRESVLGGSAHLRGDPSPEIASSSGAEEGNGRIGMGSRGGVSERETGASERDRERSAGALDPRAFPPPRSTVLLPFYHPPLHHAEDPLPQHQQLQDHQQQHQEEYTQRRSGGGMGPDIQRCSHCSNLHHPHPHPNQVMLQQNLTHPQQQQRQVQTHTAAAAAGKESLVYAPHEPFPPPPKYPVRNRSPPFLEYAHHHHYSKAVSSSHTRHAQIEPAPPKETETEVYRSAAHPQPQYHLPAELHPPNIQPQPQPNRQTLQRFQVLRPSPMEQQTQQQHYHVQPTMEHQRQCQEQPRLPPQALVTATEPLAQSRIGIGMISTGFQQQPPTHEMQQQHSARDPLQQQRNAPPSSQYQLPHPLSPQHPADILQVGGWEPSGDPFLFPPSRPIVLRQVNNPTSRNALTGSGSDHPAGALRDGAPMGNPCSSPRVPPLSSAPPAAAAGGSNVPRQVQAGVSGVPPFFRRVEGGSLW</sequence>
<feature type="compositionally biased region" description="Basic and acidic residues" evidence="2">
    <location>
        <begin position="480"/>
        <end position="495"/>
    </location>
</feature>
<feature type="region of interest" description="Disordered" evidence="2">
    <location>
        <begin position="707"/>
        <end position="733"/>
    </location>
</feature>
<dbReference type="EMBL" id="CDMZ01000164">
    <property type="protein sequence ID" value="CEM08137.1"/>
    <property type="molecule type" value="Genomic_DNA"/>
</dbReference>
<reference evidence="4" key="1">
    <citation type="submission" date="2014-11" db="EMBL/GenBank/DDBJ databases">
        <authorList>
            <person name="Otto D Thomas"/>
            <person name="Naeem Raeece"/>
        </authorList>
    </citation>
    <scope>NUCLEOTIDE SEQUENCE</scope>
</reference>
<dbReference type="InterPro" id="IPR035979">
    <property type="entry name" value="RBD_domain_sf"/>
</dbReference>
<dbReference type="PROSITE" id="PS50102">
    <property type="entry name" value="RRM"/>
    <property type="match status" value="1"/>
</dbReference>
<feature type="region of interest" description="Disordered" evidence="2">
    <location>
        <begin position="836"/>
        <end position="899"/>
    </location>
</feature>
<evidence type="ECO:0000259" key="3">
    <source>
        <dbReference type="PROSITE" id="PS50102"/>
    </source>
</evidence>
<feature type="compositionally biased region" description="Polar residues" evidence="2">
    <location>
        <begin position="176"/>
        <end position="192"/>
    </location>
</feature>
<evidence type="ECO:0000256" key="1">
    <source>
        <dbReference type="PROSITE-ProRule" id="PRU00176"/>
    </source>
</evidence>
<dbReference type="CDD" id="cd00590">
    <property type="entry name" value="RRM_SF"/>
    <property type="match status" value="1"/>
</dbReference>
<feature type="compositionally biased region" description="Basic and acidic residues" evidence="2">
    <location>
        <begin position="537"/>
        <end position="546"/>
    </location>
</feature>
<dbReference type="SUPFAM" id="SSF54928">
    <property type="entry name" value="RNA-binding domain, RBD"/>
    <property type="match status" value="1"/>
</dbReference>
<feature type="domain" description="RRM" evidence="3">
    <location>
        <begin position="69"/>
        <end position="151"/>
    </location>
</feature>
<feature type="compositionally biased region" description="Low complexity" evidence="2">
    <location>
        <begin position="762"/>
        <end position="774"/>
    </location>
</feature>
<dbReference type="InterPro" id="IPR000504">
    <property type="entry name" value="RRM_dom"/>
</dbReference>
<dbReference type="AlphaFoldDB" id="A0A0G4F6T4"/>
<feature type="compositionally biased region" description="Polar residues" evidence="2">
    <location>
        <begin position="780"/>
        <end position="793"/>
    </location>
</feature>
<organism evidence="4">
    <name type="scientific">Chromera velia CCMP2878</name>
    <dbReference type="NCBI Taxonomy" id="1169474"/>
    <lineage>
        <taxon>Eukaryota</taxon>
        <taxon>Sar</taxon>
        <taxon>Alveolata</taxon>
        <taxon>Colpodellida</taxon>
        <taxon>Chromeraceae</taxon>
        <taxon>Chromera</taxon>
    </lineage>
</organism>
<feature type="region of interest" description="Disordered" evidence="2">
    <location>
        <begin position="176"/>
        <end position="209"/>
    </location>
</feature>
<feature type="compositionally biased region" description="Low complexity" evidence="2">
    <location>
        <begin position="280"/>
        <end position="311"/>
    </location>
</feature>
<evidence type="ECO:0000256" key="2">
    <source>
        <dbReference type="SAM" id="MobiDB-lite"/>
    </source>
</evidence>
<dbReference type="GO" id="GO:0003723">
    <property type="term" value="F:RNA binding"/>
    <property type="evidence" value="ECO:0007669"/>
    <property type="project" value="UniProtKB-UniRule"/>
</dbReference>
<feature type="compositionally biased region" description="Polar residues" evidence="2">
    <location>
        <begin position="836"/>
        <end position="845"/>
    </location>
</feature>
<dbReference type="SMART" id="SM00360">
    <property type="entry name" value="RRM"/>
    <property type="match status" value="1"/>
</dbReference>
<feature type="region of interest" description="Disordered" evidence="2">
    <location>
        <begin position="447"/>
        <end position="576"/>
    </location>
</feature>
<name>A0A0G4F6T4_9ALVE</name>
<feature type="region of interest" description="Disordered" evidence="2">
    <location>
        <begin position="390"/>
        <end position="421"/>
    </location>
</feature>
<dbReference type="Gene3D" id="3.30.70.330">
    <property type="match status" value="1"/>
</dbReference>
<protein>
    <recommendedName>
        <fullName evidence="3">RRM domain-containing protein</fullName>
    </recommendedName>
</protein>
<dbReference type="Pfam" id="PF00076">
    <property type="entry name" value="RRM_1"/>
    <property type="match status" value="1"/>
</dbReference>
<dbReference type="VEuPathDB" id="CryptoDB:Cvel_15493"/>
<keyword evidence="1" id="KW-0694">RNA-binding</keyword>
<feature type="region of interest" description="Disordered" evidence="2">
    <location>
        <begin position="273"/>
        <end position="321"/>
    </location>
</feature>
<feature type="compositionally biased region" description="Basic and acidic residues" evidence="2">
    <location>
        <begin position="400"/>
        <end position="410"/>
    </location>
</feature>